<dbReference type="EMBL" id="CP081078">
    <property type="protein sequence ID" value="UWQ57706.1"/>
    <property type="molecule type" value="Genomic_DNA"/>
</dbReference>
<protein>
    <submittedName>
        <fullName evidence="1">Uncharacterized protein</fullName>
    </submittedName>
</protein>
<dbReference type="Proteomes" id="UP001058184">
    <property type="component" value="Chromosome"/>
</dbReference>
<accession>A0ABY5WTR2</accession>
<sequence length="159" mass="17669">MSVMEQMMGLMMGRMSKEDKEAMMDSMMEKFFAGISPEEKQKMMTDMMPKMMEGMDMSQMMPQMMMGMMSDGKEGGSPGMKGMMGDFMSGSSGDGMPSMMAQMMPNCIRMMMPRMEPARRRNSAEAIVEALVDEGSKGLSADERRAYLNALSDVLETAS</sequence>
<evidence type="ECO:0000313" key="1">
    <source>
        <dbReference type="EMBL" id="UWQ57706.1"/>
    </source>
</evidence>
<reference evidence="1" key="1">
    <citation type="submission" date="2021-08" db="EMBL/GenBank/DDBJ databases">
        <authorList>
            <person name="Nwanade C."/>
            <person name="Wang M."/>
            <person name="Masoudi A."/>
            <person name="Yu Z."/>
            <person name="Liu J."/>
        </authorList>
    </citation>
    <scope>NUCLEOTIDE SEQUENCE</scope>
    <source>
        <strain evidence="1">S141</strain>
    </source>
</reference>
<dbReference type="RefSeq" id="WP_260001367.1">
    <property type="nucleotide sequence ID" value="NZ_CP081078.1"/>
</dbReference>
<keyword evidence="2" id="KW-1185">Reference proteome</keyword>
<gene>
    <name evidence="1" type="ORF">K3722_14465</name>
</gene>
<proteinExistence type="predicted"/>
<evidence type="ECO:0000313" key="2">
    <source>
        <dbReference type="Proteomes" id="UP001058184"/>
    </source>
</evidence>
<name>A0ABY5WTR2_LEICA</name>
<organism evidence="1 2">
    <name type="scientific">Leisingera caerulea</name>
    <name type="common">Phaeobacter caeruleus</name>
    <dbReference type="NCBI Taxonomy" id="506591"/>
    <lineage>
        <taxon>Bacteria</taxon>
        <taxon>Pseudomonadati</taxon>
        <taxon>Pseudomonadota</taxon>
        <taxon>Alphaproteobacteria</taxon>
        <taxon>Rhodobacterales</taxon>
        <taxon>Roseobacteraceae</taxon>
        <taxon>Leisingera</taxon>
    </lineage>
</organism>